<name>A0A7M1XJR3_9SPIR</name>
<protein>
    <submittedName>
        <fullName evidence="1">Uncharacterized protein</fullName>
    </submittedName>
</protein>
<proteinExistence type="predicted"/>
<organism evidence="1 2">
    <name type="scientific">Treponema rectale</name>
    <dbReference type="NCBI Taxonomy" id="744512"/>
    <lineage>
        <taxon>Bacteria</taxon>
        <taxon>Pseudomonadati</taxon>
        <taxon>Spirochaetota</taxon>
        <taxon>Spirochaetia</taxon>
        <taxon>Spirochaetales</taxon>
        <taxon>Treponemataceae</taxon>
        <taxon>Treponema</taxon>
    </lineage>
</organism>
<dbReference type="EMBL" id="CP031517">
    <property type="protein sequence ID" value="QOS39098.1"/>
    <property type="molecule type" value="Genomic_DNA"/>
</dbReference>
<dbReference type="AlphaFoldDB" id="A0A7M1XJR3"/>
<sequence>MEIYNNEEELTPEEVKNEILDDEDIIGFLKKFAQKMGMDWPPKNVKKLRVNRDEHQMLPDEDKVVEDYLNLGYYVIKKLKIKNVSYLTFNDQEDSLIRIIAVDKDEKEYPLDWDGVVPKSNGDLTEMIYEVETIFDWNLRYYYKAQLEIRSKAHFARKS</sequence>
<evidence type="ECO:0000313" key="2">
    <source>
        <dbReference type="Proteomes" id="UP000593591"/>
    </source>
</evidence>
<dbReference type="KEGG" id="trc:DYE49_00965"/>
<dbReference type="Proteomes" id="UP000593591">
    <property type="component" value="Chromosome"/>
</dbReference>
<reference evidence="1 2" key="1">
    <citation type="submission" date="2018-08" db="EMBL/GenBank/DDBJ databases">
        <title>The first complete genome of Treponema rectale (CHPAT), a commensal spirochete of the bovine rectum.</title>
        <authorList>
            <person name="Staton G.J."/>
            <person name="Clegg S.R."/>
            <person name="Carter S.D."/>
            <person name="Radford A.D."/>
            <person name="Darby A."/>
            <person name="Hall N."/>
            <person name="Birtles R.J."/>
            <person name="Evans N.J."/>
        </authorList>
    </citation>
    <scope>NUCLEOTIDE SEQUENCE [LARGE SCALE GENOMIC DNA]</scope>
    <source>
        <strain evidence="1 2">CHPA</strain>
    </source>
</reference>
<gene>
    <name evidence="1" type="ORF">DYE49_00965</name>
</gene>
<accession>A0A7M1XJR3</accession>
<evidence type="ECO:0000313" key="1">
    <source>
        <dbReference type="EMBL" id="QOS39098.1"/>
    </source>
</evidence>